<protein>
    <submittedName>
        <fullName evidence="3">Glycosyltransferase</fullName>
    </submittedName>
</protein>
<feature type="domain" description="Glycosyltransferase 2-like" evidence="2">
    <location>
        <begin position="6"/>
        <end position="163"/>
    </location>
</feature>
<sequence>MNPLISVIIPTYNRADLIGDTLDSIVDQTYSNWECIIIDDHSNDDSFSVISRYVELDSRFRYYSRPIERPKGANSCRNYGYKLSKGIYINWFDSDDLMCPTCLEKQLNSLSLGADVSVCKLEYFDAESGCWDKINNIYSENLIQDYLIGKVQFYVSPPMWTKKFLANQIELFDETIRNLDDWDFNLRMIYQKPKITYLDEVLIKYRVHSRSLSQQIKKLDIDEVKSEFRARHKHSQIIKNNNQIDLSIVQVYIKDRYKYLFREAMVRRDEHNLYYLKGLLFSQLYLFDFLGVFKTLFGFLVFRIFNKGYKLL</sequence>
<dbReference type="Gene3D" id="3.90.550.10">
    <property type="entry name" value="Spore Coat Polysaccharide Biosynthesis Protein SpsA, Chain A"/>
    <property type="match status" value="1"/>
</dbReference>
<dbReference type="Pfam" id="PF00535">
    <property type="entry name" value="Glycos_transf_2"/>
    <property type="match status" value="1"/>
</dbReference>
<dbReference type="Proteomes" id="UP000641454">
    <property type="component" value="Unassembled WGS sequence"/>
</dbReference>
<feature type="transmembrane region" description="Helical" evidence="1">
    <location>
        <begin position="284"/>
        <end position="305"/>
    </location>
</feature>
<dbReference type="EMBL" id="JACRUL010000005">
    <property type="protein sequence ID" value="MBC5843593.1"/>
    <property type="molecule type" value="Genomic_DNA"/>
</dbReference>
<evidence type="ECO:0000313" key="3">
    <source>
        <dbReference type="EMBL" id="MBC5843593.1"/>
    </source>
</evidence>
<dbReference type="AlphaFoldDB" id="A0A923N0R3"/>
<keyword evidence="1" id="KW-0472">Membrane</keyword>
<dbReference type="SUPFAM" id="SSF53448">
    <property type="entry name" value="Nucleotide-diphospho-sugar transferases"/>
    <property type="match status" value="1"/>
</dbReference>
<gene>
    <name evidence="3" type="ORF">H8R25_03960</name>
</gene>
<evidence type="ECO:0000259" key="2">
    <source>
        <dbReference type="Pfam" id="PF00535"/>
    </source>
</evidence>
<organism evidence="3 4">
    <name type="scientific">Flavobacterium muglaense</name>
    <dbReference type="NCBI Taxonomy" id="2764716"/>
    <lineage>
        <taxon>Bacteria</taxon>
        <taxon>Pseudomonadati</taxon>
        <taxon>Bacteroidota</taxon>
        <taxon>Flavobacteriia</taxon>
        <taxon>Flavobacteriales</taxon>
        <taxon>Flavobacteriaceae</taxon>
        <taxon>Flavobacterium</taxon>
    </lineage>
</organism>
<dbReference type="PANTHER" id="PTHR43685:SF2">
    <property type="entry name" value="GLYCOSYLTRANSFERASE 2-LIKE DOMAIN-CONTAINING PROTEIN"/>
    <property type="match status" value="1"/>
</dbReference>
<name>A0A923N0R3_9FLAO</name>
<evidence type="ECO:0000313" key="4">
    <source>
        <dbReference type="Proteomes" id="UP000641454"/>
    </source>
</evidence>
<dbReference type="PANTHER" id="PTHR43685">
    <property type="entry name" value="GLYCOSYLTRANSFERASE"/>
    <property type="match status" value="1"/>
</dbReference>
<evidence type="ECO:0000256" key="1">
    <source>
        <dbReference type="SAM" id="Phobius"/>
    </source>
</evidence>
<keyword evidence="1" id="KW-0812">Transmembrane</keyword>
<reference evidence="3 4" key="1">
    <citation type="submission" date="2020-08" db="EMBL/GenBank/DDBJ databases">
        <title>Description of novel Flavobacterium F-392 isolate.</title>
        <authorList>
            <person name="Saticioglu I.B."/>
            <person name="Duman M."/>
            <person name="Altun S."/>
        </authorList>
    </citation>
    <scope>NUCLEOTIDE SEQUENCE [LARGE SCALE GENOMIC DNA]</scope>
    <source>
        <strain evidence="3 4">F-392</strain>
    </source>
</reference>
<dbReference type="InterPro" id="IPR029044">
    <property type="entry name" value="Nucleotide-diphossugar_trans"/>
</dbReference>
<dbReference type="RefSeq" id="WP_187017264.1">
    <property type="nucleotide sequence ID" value="NZ_JACRUK010000005.1"/>
</dbReference>
<keyword evidence="4" id="KW-1185">Reference proteome</keyword>
<accession>A0A923N0R3</accession>
<proteinExistence type="predicted"/>
<dbReference type="InterPro" id="IPR001173">
    <property type="entry name" value="Glyco_trans_2-like"/>
</dbReference>
<comment type="caution">
    <text evidence="3">The sequence shown here is derived from an EMBL/GenBank/DDBJ whole genome shotgun (WGS) entry which is preliminary data.</text>
</comment>
<keyword evidence="1" id="KW-1133">Transmembrane helix</keyword>
<dbReference type="InterPro" id="IPR050834">
    <property type="entry name" value="Glycosyltransf_2"/>
</dbReference>